<evidence type="ECO:0008006" key="3">
    <source>
        <dbReference type="Google" id="ProtNLM"/>
    </source>
</evidence>
<name>A0AAW0C7J9_9AGAR</name>
<dbReference type="Proteomes" id="UP001362999">
    <property type="component" value="Unassembled WGS sequence"/>
</dbReference>
<comment type="caution">
    <text evidence="1">The sequence shown here is derived from an EMBL/GenBank/DDBJ whole genome shotgun (WGS) entry which is preliminary data.</text>
</comment>
<proteinExistence type="predicted"/>
<accession>A0AAW0C7J9</accession>
<keyword evidence="2" id="KW-1185">Reference proteome</keyword>
<dbReference type="EMBL" id="JAWWNJ010000020">
    <property type="protein sequence ID" value="KAK7034963.1"/>
    <property type="molecule type" value="Genomic_DNA"/>
</dbReference>
<gene>
    <name evidence="1" type="ORF">R3P38DRAFT_3184442</name>
</gene>
<reference evidence="1 2" key="1">
    <citation type="journal article" date="2024" name="J Genomics">
        <title>Draft genome sequencing and assembly of Favolaschia claudopus CIRM-BRFM 2984 isolated from oak limbs.</title>
        <authorList>
            <person name="Navarro D."/>
            <person name="Drula E."/>
            <person name="Chaduli D."/>
            <person name="Cazenave R."/>
            <person name="Ahrendt S."/>
            <person name="Wang J."/>
            <person name="Lipzen A."/>
            <person name="Daum C."/>
            <person name="Barry K."/>
            <person name="Grigoriev I.V."/>
            <person name="Favel A."/>
            <person name="Rosso M.N."/>
            <person name="Martin F."/>
        </authorList>
    </citation>
    <scope>NUCLEOTIDE SEQUENCE [LARGE SCALE GENOMIC DNA]</scope>
    <source>
        <strain evidence="1 2">CIRM-BRFM 2984</strain>
    </source>
</reference>
<evidence type="ECO:0000313" key="1">
    <source>
        <dbReference type="EMBL" id="KAK7034963.1"/>
    </source>
</evidence>
<organism evidence="1 2">
    <name type="scientific">Favolaschia claudopus</name>
    <dbReference type="NCBI Taxonomy" id="2862362"/>
    <lineage>
        <taxon>Eukaryota</taxon>
        <taxon>Fungi</taxon>
        <taxon>Dikarya</taxon>
        <taxon>Basidiomycota</taxon>
        <taxon>Agaricomycotina</taxon>
        <taxon>Agaricomycetes</taxon>
        <taxon>Agaricomycetidae</taxon>
        <taxon>Agaricales</taxon>
        <taxon>Marasmiineae</taxon>
        <taxon>Mycenaceae</taxon>
        <taxon>Favolaschia</taxon>
    </lineage>
</organism>
<dbReference type="AlphaFoldDB" id="A0AAW0C7J9"/>
<protein>
    <recommendedName>
        <fullName evidence="3">YubB ferredoxin-like domain-containing protein</fullName>
    </recommendedName>
</protein>
<sequence length="158" mass="18021">MLIEVIHEQFLSDELSGPDSDAGETNEAWKVRLAAAAGLPTSPELLAKFEVFEITVPNWRSLWFSNLIHNMEAQAGLDKKLKYHRVDVGRPSDRIPRWAPYNFGISSDWWGDNGTVRANKKLLKEWMKWPEPEGCGLIFERDDDGEIINMSYAQNISS</sequence>
<evidence type="ECO:0000313" key="2">
    <source>
        <dbReference type="Proteomes" id="UP001362999"/>
    </source>
</evidence>